<evidence type="ECO:0000313" key="3">
    <source>
        <dbReference type="Proteomes" id="UP000292052"/>
    </source>
</evidence>
<name>A0A482VQ00_ASBVE</name>
<feature type="region of interest" description="Disordered" evidence="1">
    <location>
        <begin position="250"/>
        <end position="317"/>
    </location>
</feature>
<feature type="compositionally biased region" description="Gly residues" evidence="1">
    <location>
        <begin position="457"/>
        <end position="466"/>
    </location>
</feature>
<feature type="compositionally biased region" description="Basic residues" evidence="1">
    <location>
        <begin position="773"/>
        <end position="783"/>
    </location>
</feature>
<sequence length="783" mass="91171">MPHGTLPQMSLLDRSALPQSKYMSLLAIPNSYYKRKRRRRIYRRKKCCRCELLPDCRPRLIQMALPNKRYVWENWKTYQHFLPAEVLLRFDQILKSGNNLEPNIARCYFKQLQKKRMKELKRRKRLKMRKKEEKKRGDQLWLKQQIEETAEAIVNYIRHEPLLMLNFQQMMTSNELLNYLSEQRVFRVRTRTTKNVYKKTIIEISDKFVKWMDTMSFFADIQPLNSKEKLEISITMPSLESLLEEEIEIAEEEEEEEQEEEEEEEEGEGGEEGEEGEGEEREGGREEGKRGKLGRGERWEKGEEEEEEEEEGAKIAEGEEEFLAKKIVDKTKFFEDYEGEGSLLDFLKGFDEDILDKLIQILSVSPSEFLEEEIDPENMPGVTYADILVKLKEIRDDNLLEIQRHKLFLEEKMIEWAKNNDPERVDDKILDKIHETSTILSEWFKNADMSAFKQKPGRGGEGGGPAGMDADEWEGEGFGGAEGEEFGEELLEEEEGEALAKLTDELEKLDSLLGIIRGHKPSAVFEHEPGTICCLSLKIWAVWLLEIANNAHNWTKWIGDIIKQVRQYAAIIRGDVQTPSGERKVLYKEEWRKFVKDTEEKIIAWRQYSKHVKDLSNEIMENFHDKKVNCCPKCLQDHLIKNVVTAHETFLALTEAINCAGYWQRSLDRIVEQTSKFTDIDMANATTSAASVLSVESSYSMIEIEELSQMPGSEHRFHSEGSVGSVYEIEELVMPGATQQVYEIVELEVPQPPPQHPQQSQFHEIKDIEEPNRKKKKRKGKGK</sequence>
<accession>A0A482VQ00</accession>
<feature type="compositionally biased region" description="Basic and acidic residues" evidence="1">
    <location>
        <begin position="763"/>
        <end position="772"/>
    </location>
</feature>
<dbReference type="OrthoDB" id="6777429at2759"/>
<gene>
    <name evidence="2" type="ORF">BDFB_001383</name>
</gene>
<dbReference type="AlphaFoldDB" id="A0A482VQ00"/>
<feature type="compositionally biased region" description="Basic and acidic residues" evidence="1">
    <location>
        <begin position="281"/>
        <end position="301"/>
    </location>
</feature>
<keyword evidence="3" id="KW-1185">Reference proteome</keyword>
<evidence type="ECO:0000313" key="2">
    <source>
        <dbReference type="EMBL" id="RZC34982.1"/>
    </source>
</evidence>
<feature type="region of interest" description="Disordered" evidence="1">
    <location>
        <begin position="454"/>
        <end position="479"/>
    </location>
</feature>
<proteinExistence type="predicted"/>
<dbReference type="Proteomes" id="UP000292052">
    <property type="component" value="Unassembled WGS sequence"/>
</dbReference>
<evidence type="ECO:0000256" key="1">
    <source>
        <dbReference type="SAM" id="MobiDB-lite"/>
    </source>
</evidence>
<comment type="caution">
    <text evidence="2">The sequence shown here is derived from an EMBL/GenBank/DDBJ whole genome shotgun (WGS) entry which is preliminary data.</text>
</comment>
<feature type="compositionally biased region" description="Acidic residues" evidence="1">
    <location>
        <begin position="250"/>
        <end position="280"/>
    </location>
</feature>
<reference evidence="2 3" key="1">
    <citation type="submission" date="2017-03" db="EMBL/GenBank/DDBJ databases">
        <title>Genome of the blue death feigning beetle - Asbolus verrucosus.</title>
        <authorList>
            <person name="Rider S.D."/>
        </authorList>
    </citation>
    <scope>NUCLEOTIDE SEQUENCE [LARGE SCALE GENOMIC DNA]</scope>
    <source>
        <strain evidence="2">Butters</strain>
        <tissue evidence="2">Head and leg muscle</tissue>
    </source>
</reference>
<feature type="compositionally biased region" description="Acidic residues" evidence="1">
    <location>
        <begin position="302"/>
        <end position="311"/>
    </location>
</feature>
<organism evidence="2 3">
    <name type="scientific">Asbolus verrucosus</name>
    <name type="common">Desert ironclad beetle</name>
    <dbReference type="NCBI Taxonomy" id="1661398"/>
    <lineage>
        <taxon>Eukaryota</taxon>
        <taxon>Metazoa</taxon>
        <taxon>Ecdysozoa</taxon>
        <taxon>Arthropoda</taxon>
        <taxon>Hexapoda</taxon>
        <taxon>Insecta</taxon>
        <taxon>Pterygota</taxon>
        <taxon>Neoptera</taxon>
        <taxon>Endopterygota</taxon>
        <taxon>Coleoptera</taxon>
        <taxon>Polyphaga</taxon>
        <taxon>Cucujiformia</taxon>
        <taxon>Tenebrionidae</taxon>
        <taxon>Pimeliinae</taxon>
        <taxon>Asbolus</taxon>
    </lineage>
</organism>
<protein>
    <submittedName>
        <fullName evidence="2">Uncharacterized protein</fullName>
    </submittedName>
</protein>
<feature type="region of interest" description="Disordered" evidence="1">
    <location>
        <begin position="749"/>
        <end position="783"/>
    </location>
</feature>
<dbReference type="EMBL" id="QDEB01075176">
    <property type="protein sequence ID" value="RZC34982.1"/>
    <property type="molecule type" value="Genomic_DNA"/>
</dbReference>